<dbReference type="AlphaFoldDB" id="A0A7K4M7S0"/>
<proteinExistence type="inferred from homology"/>
<dbReference type="InterPro" id="IPR003593">
    <property type="entry name" value="AAA+_ATPase"/>
</dbReference>
<dbReference type="EMBL" id="JACATG010000009">
    <property type="protein sequence ID" value="NWK14174.1"/>
    <property type="molecule type" value="Genomic_DNA"/>
</dbReference>
<feature type="domain" description="PIN" evidence="5">
    <location>
        <begin position="2"/>
        <end position="116"/>
    </location>
</feature>
<evidence type="ECO:0000313" key="6">
    <source>
        <dbReference type="EMBL" id="NWJ20113.1"/>
    </source>
</evidence>
<gene>
    <name evidence="6" type="primary">tadA</name>
    <name evidence="7" type="ORF">HX853_06020</name>
    <name evidence="6" type="ORF">HX860_03455</name>
</gene>
<dbReference type="PANTHER" id="PTHR11603:SF147">
    <property type="entry name" value="MEMBRANE PROTEIN"/>
    <property type="match status" value="1"/>
</dbReference>
<dbReference type="InterPro" id="IPR027417">
    <property type="entry name" value="P-loop_NTPase"/>
</dbReference>
<name>A0A7K4M7S0_9ARCH</name>
<evidence type="ECO:0000256" key="2">
    <source>
        <dbReference type="PROSITE-ProRule" id="PRU00117"/>
    </source>
</evidence>
<dbReference type="CDD" id="cd09878">
    <property type="entry name" value="PIN_VapC_VirB11L-ATPase-like"/>
    <property type="match status" value="1"/>
</dbReference>
<dbReference type="InterPro" id="IPR002716">
    <property type="entry name" value="PIN_dom"/>
</dbReference>
<dbReference type="SUPFAM" id="SSF88723">
    <property type="entry name" value="PIN domain-like"/>
    <property type="match status" value="1"/>
</dbReference>
<comment type="similarity">
    <text evidence="1">In the N-terminal section; belongs to the PINc/VapC protein family.</text>
</comment>
<accession>A0A7K4M7S0</accession>
<dbReference type="InterPro" id="IPR036612">
    <property type="entry name" value="KH_dom_type_1_sf"/>
</dbReference>
<dbReference type="PANTHER" id="PTHR11603">
    <property type="entry name" value="AAA FAMILY ATPASE"/>
    <property type="match status" value="1"/>
</dbReference>
<dbReference type="Gene3D" id="3.30.1370.10">
    <property type="entry name" value="K Homology domain, type 1"/>
    <property type="match status" value="1"/>
</dbReference>
<evidence type="ECO:0000256" key="1">
    <source>
        <dbReference type="ARBA" id="ARBA00046345"/>
    </source>
</evidence>
<dbReference type="Pfam" id="PF00437">
    <property type="entry name" value="T2SSE"/>
    <property type="match status" value="1"/>
</dbReference>
<reference evidence="8 9" key="1">
    <citation type="journal article" date="2019" name="Environ. Microbiol.">
        <title>Genomics insights into ecotype formation of ammonia-oxidizing archaea in the deep ocean.</title>
        <authorList>
            <person name="Wang Y."/>
            <person name="Huang J.M."/>
            <person name="Cui G.J."/>
            <person name="Nunoura T."/>
            <person name="Takaki Y."/>
            <person name="Li W.L."/>
            <person name="Li J."/>
            <person name="Gao Z.M."/>
            <person name="Takai K."/>
            <person name="Zhang A.Q."/>
            <person name="Stepanauskas R."/>
        </authorList>
    </citation>
    <scope>NUCLEOTIDE SEQUENCE [LARGE SCALE GENOMIC DNA]</scope>
    <source>
        <strain evidence="6 9">L14</strain>
        <strain evidence="7 8">L19a</strain>
    </source>
</reference>
<reference evidence="6" key="2">
    <citation type="submission" date="2020-06" db="EMBL/GenBank/DDBJ databases">
        <authorList>
            <person name="Wang Y."/>
        </authorList>
    </citation>
    <scope>NUCLEOTIDE SEQUENCE</scope>
    <source>
        <strain evidence="6">L14</strain>
        <strain evidence="7">L19a</strain>
    </source>
</reference>
<organism evidence="6 9">
    <name type="scientific">Marine Group I thaumarchaeote</name>
    <dbReference type="NCBI Taxonomy" id="2511932"/>
    <lineage>
        <taxon>Archaea</taxon>
        <taxon>Nitrososphaerota</taxon>
        <taxon>Marine Group I</taxon>
    </lineage>
</organism>
<dbReference type="PROSITE" id="PS50084">
    <property type="entry name" value="KH_TYPE_1"/>
    <property type="match status" value="1"/>
</dbReference>
<dbReference type="CDD" id="cd00105">
    <property type="entry name" value="KH-I"/>
    <property type="match status" value="1"/>
</dbReference>
<dbReference type="Pfam" id="PF00013">
    <property type="entry name" value="KH_1"/>
    <property type="match status" value="1"/>
</dbReference>
<dbReference type="EMBL" id="JACATI010000003">
    <property type="protein sequence ID" value="NWJ20113.1"/>
    <property type="molecule type" value="Genomic_DNA"/>
</dbReference>
<feature type="domain" description="K Homology" evidence="3">
    <location>
        <begin position="481"/>
        <end position="578"/>
    </location>
</feature>
<dbReference type="InterPro" id="IPR009019">
    <property type="entry name" value="KH_sf_prok-type"/>
</dbReference>
<comment type="caution">
    <text evidence="6">The sequence shown here is derived from an EMBL/GenBank/DDBJ whole genome shotgun (WGS) entry which is preliminary data.</text>
</comment>
<evidence type="ECO:0000259" key="5">
    <source>
        <dbReference type="SMART" id="SM00670"/>
    </source>
</evidence>
<dbReference type="InterPro" id="IPR029060">
    <property type="entry name" value="PIN-like_dom_sf"/>
</dbReference>
<dbReference type="GO" id="GO:0003723">
    <property type="term" value="F:RNA binding"/>
    <property type="evidence" value="ECO:0007669"/>
    <property type="project" value="UniProtKB-UniRule"/>
</dbReference>
<sequence length="606" mass="67513">MSKIVADTSVIINGQLIAHIEGGSIKNSEIIIPQVVFDELQSQASNKKEQGFVGLEKIQKLKELSGSYGLNIVLKGSHPSSDDIKLADSGRIDALIIDMAKQNDAVLYTSDNVQHLVAQAEGVETVFLKFVVKDETLEFLKFFDAETMSVHLKENQHPLAKKGKPGNFSLTTLSDDILSKDYLEFISSQILDVVHASDSSNIEISKTGASVIQHDNYRIAITHPPFSESFEITIVHPIVKLSLEDYEISDELMKRFSDRAEGIVISGAPGSGKSTLASGLANFYHKKGKIVKTFESPRDLQVDSGITQYSKLDGSFDNSADILLLVRPDYTIFDEIRRREDFVTFADLRLTGVGMVGVVHGNSPIDAIQRFIGKIELGIIPSVLDTLVFVKDGRIDKVYDLELKVKVPSGMTESDLSRPVIEIRNFADNVLEHEIYTFGEENVIVPIAKRVQKVGIEKLAEDKVRETFKRYDPHAQVEILSDNRVKVFVDEQYIASIIGKGGSNINEIEKFLKIHVDVVQKDFNHSSRMTNDIPFTYSESKTALLLTVGREFTSTHADIYVNNKYVTSAKIGKKGQIKIPKRSDIARNLMNLASSQNDIQIFLNDF</sequence>
<evidence type="ECO:0000313" key="8">
    <source>
        <dbReference type="Proteomes" id="UP000535457"/>
    </source>
</evidence>
<dbReference type="SMART" id="SM00670">
    <property type="entry name" value="PINc"/>
    <property type="match status" value="1"/>
</dbReference>
<evidence type="ECO:0000313" key="7">
    <source>
        <dbReference type="EMBL" id="NWK14174.1"/>
    </source>
</evidence>
<dbReference type="Pfam" id="PF13638">
    <property type="entry name" value="PIN_4"/>
    <property type="match status" value="1"/>
</dbReference>
<dbReference type="Gene3D" id="3.40.50.300">
    <property type="entry name" value="P-loop containing nucleotide triphosphate hydrolases"/>
    <property type="match status" value="1"/>
</dbReference>
<dbReference type="SMART" id="SM00322">
    <property type="entry name" value="KH"/>
    <property type="match status" value="1"/>
</dbReference>
<dbReference type="SMART" id="SM00382">
    <property type="entry name" value="AAA"/>
    <property type="match status" value="1"/>
</dbReference>
<evidence type="ECO:0000259" key="3">
    <source>
        <dbReference type="SMART" id="SM00322"/>
    </source>
</evidence>
<dbReference type="NCBIfam" id="NF010335">
    <property type="entry name" value="PRK13764.1"/>
    <property type="match status" value="1"/>
</dbReference>
<dbReference type="Gene3D" id="3.40.50.1010">
    <property type="entry name" value="5'-nuclease"/>
    <property type="match status" value="1"/>
</dbReference>
<dbReference type="InterPro" id="IPR001482">
    <property type="entry name" value="T2SS/T4SS_dom"/>
</dbReference>
<dbReference type="InterPro" id="IPR052041">
    <property type="entry name" value="Nucleic_acid_metab_PIN/TRAM"/>
</dbReference>
<dbReference type="SUPFAM" id="SSF52540">
    <property type="entry name" value="P-loop containing nucleoside triphosphate hydrolases"/>
    <property type="match status" value="1"/>
</dbReference>
<dbReference type="InterPro" id="IPR004088">
    <property type="entry name" value="KH_dom_type_1"/>
</dbReference>
<dbReference type="Proteomes" id="UP000587702">
    <property type="component" value="Unassembled WGS sequence"/>
</dbReference>
<evidence type="ECO:0000313" key="9">
    <source>
        <dbReference type="Proteomes" id="UP000587702"/>
    </source>
</evidence>
<dbReference type="SUPFAM" id="SSF54814">
    <property type="entry name" value="Prokaryotic type KH domain (KH-domain type II)"/>
    <property type="match status" value="1"/>
</dbReference>
<protein>
    <submittedName>
        <fullName evidence="6">Flp pilus assembly complex ATPase component TadA</fullName>
    </submittedName>
</protein>
<dbReference type="InterPro" id="IPR004087">
    <property type="entry name" value="KH_dom"/>
</dbReference>
<evidence type="ECO:0000259" key="4">
    <source>
        <dbReference type="SMART" id="SM00382"/>
    </source>
</evidence>
<feature type="domain" description="AAA+ ATPase" evidence="4">
    <location>
        <begin position="259"/>
        <end position="394"/>
    </location>
</feature>
<dbReference type="Proteomes" id="UP000535457">
    <property type="component" value="Unassembled WGS sequence"/>
</dbReference>
<keyword evidence="2" id="KW-0694">RNA-binding</keyword>